<dbReference type="PRINTS" id="PR00080">
    <property type="entry name" value="SDRFAMILY"/>
</dbReference>
<dbReference type="Gene3D" id="3.40.50.720">
    <property type="entry name" value="NAD(P)-binding Rossmann-like Domain"/>
    <property type="match status" value="1"/>
</dbReference>
<dbReference type="NCBIfam" id="NF004824">
    <property type="entry name" value="PRK06180.1"/>
    <property type="match status" value="1"/>
</dbReference>
<evidence type="ECO:0000313" key="5">
    <source>
        <dbReference type="Proteomes" id="UP000253501"/>
    </source>
</evidence>
<keyword evidence="2" id="KW-0560">Oxidoreductase</keyword>
<sequence>MSANTTNTTVNATSKVWFITGASRGFGLELTRAALARGDRVVATARRPETITAALGEHANLLGVALDVTSEAQAIAAAEAAVARFGRIDVLVNNAGYGLLGAVEEASAQEVEQQFATNVFGVLTVTRAVLPQMRRQRSGRILNISSIGGYAAYPGWGVYGATKFAVEGLTEALDAELSPLGIRATVVEPGFFRTDFLDASSLVRVRTEIAAYADTVGAMREHMASANHQQPGDPAKLAAALLTLADSETPPVRLPLGSDTVYRITEKNRKVESELAAWQALAVSTDHDDVRR</sequence>
<dbReference type="GO" id="GO:0016491">
    <property type="term" value="F:oxidoreductase activity"/>
    <property type="evidence" value="ECO:0007669"/>
    <property type="project" value="UniProtKB-KW"/>
</dbReference>
<dbReference type="PRINTS" id="PR00081">
    <property type="entry name" value="GDHRDH"/>
</dbReference>
<organism evidence="4 5">
    <name type="scientific">Cupriavidus necator</name>
    <name type="common">Alcaligenes eutrophus</name>
    <name type="synonym">Ralstonia eutropha</name>
    <dbReference type="NCBI Taxonomy" id="106590"/>
    <lineage>
        <taxon>Bacteria</taxon>
        <taxon>Pseudomonadati</taxon>
        <taxon>Pseudomonadota</taxon>
        <taxon>Betaproteobacteria</taxon>
        <taxon>Burkholderiales</taxon>
        <taxon>Burkholderiaceae</taxon>
        <taxon>Cupriavidus</taxon>
    </lineage>
</organism>
<dbReference type="PANTHER" id="PTHR43976">
    <property type="entry name" value="SHORT CHAIN DEHYDROGENASE"/>
    <property type="match status" value="1"/>
</dbReference>
<dbReference type="NCBIfam" id="NF006114">
    <property type="entry name" value="PRK08263.1"/>
    <property type="match status" value="1"/>
</dbReference>
<dbReference type="InterPro" id="IPR036291">
    <property type="entry name" value="NAD(P)-bd_dom_sf"/>
</dbReference>
<dbReference type="CDD" id="cd05374">
    <property type="entry name" value="17beta-HSD-like_SDR_c"/>
    <property type="match status" value="1"/>
</dbReference>
<dbReference type="EMBL" id="QDHA01000040">
    <property type="protein sequence ID" value="RCJ07161.1"/>
    <property type="molecule type" value="Genomic_DNA"/>
</dbReference>
<dbReference type="AlphaFoldDB" id="A0A367PH16"/>
<protein>
    <submittedName>
        <fullName evidence="4">SDR family NAD(P)-dependent oxidoreductase</fullName>
    </submittedName>
</protein>
<dbReference type="Proteomes" id="UP000253501">
    <property type="component" value="Unassembled WGS sequence"/>
</dbReference>
<evidence type="ECO:0000256" key="3">
    <source>
        <dbReference type="RuleBase" id="RU000363"/>
    </source>
</evidence>
<evidence type="ECO:0000256" key="2">
    <source>
        <dbReference type="ARBA" id="ARBA00023002"/>
    </source>
</evidence>
<comment type="caution">
    <text evidence="4">The sequence shown here is derived from an EMBL/GenBank/DDBJ whole genome shotgun (WGS) entry which is preliminary data.</text>
</comment>
<dbReference type="InterPro" id="IPR051911">
    <property type="entry name" value="SDR_oxidoreductase"/>
</dbReference>
<gene>
    <name evidence="4" type="ORF">DDK22_17235</name>
</gene>
<reference evidence="4 5" key="1">
    <citation type="submission" date="2018-04" db="EMBL/GenBank/DDBJ databases">
        <title>Cupriavidus necator CR12 genome sequencing and assembly.</title>
        <authorList>
            <person name="Ben Fekih I."/>
            <person name="Mazhar H.S."/>
            <person name="Bello S.K."/>
            <person name="Rensing C."/>
        </authorList>
    </citation>
    <scope>NUCLEOTIDE SEQUENCE [LARGE SCALE GENOMIC DNA]</scope>
    <source>
        <strain evidence="4 5">CR12</strain>
    </source>
</reference>
<accession>A0A367PH16</accession>
<evidence type="ECO:0000256" key="1">
    <source>
        <dbReference type="ARBA" id="ARBA00006484"/>
    </source>
</evidence>
<dbReference type="Pfam" id="PF00106">
    <property type="entry name" value="adh_short"/>
    <property type="match status" value="1"/>
</dbReference>
<dbReference type="PANTHER" id="PTHR43976:SF16">
    <property type="entry name" value="SHORT-CHAIN DEHYDROGENASE_REDUCTASE FAMILY PROTEIN"/>
    <property type="match status" value="1"/>
</dbReference>
<evidence type="ECO:0000313" key="4">
    <source>
        <dbReference type="EMBL" id="RCJ07161.1"/>
    </source>
</evidence>
<dbReference type="InterPro" id="IPR002347">
    <property type="entry name" value="SDR_fam"/>
</dbReference>
<proteinExistence type="inferred from homology"/>
<comment type="similarity">
    <text evidence="1 3">Belongs to the short-chain dehydrogenases/reductases (SDR) family.</text>
</comment>
<dbReference type="SUPFAM" id="SSF51735">
    <property type="entry name" value="NAD(P)-binding Rossmann-fold domains"/>
    <property type="match status" value="1"/>
</dbReference>
<dbReference type="RefSeq" id="WP_114132956.1">
    <property type="nucleotide sequence ID" value="NZ_CP068435.1"/>
</dbReference>
<name>A0A367PH16_CUPNE</name>